<dbReference type="AlphaFoldDB" id="A0A8S1LW34"/>
<name>A0A8S1LW34_9CILI</name>
<protein>
    <submittedName>
        <fullName evidence="2">Uncharacterized protein</fullName>
    </submittedName>
</protein>
<accession>A0A8S1LW34</accession>
<reference evidence="2" key="1">
    <citation type="submission" date="2021-01" db="EMBL/GenBank/DDBJ databases">
        <authorList>
            <consortium name="Genoscope - CEA"/>
            <person name="William W."/>
        </authorList>
    </citation>
    <scope>NUCLEOTIDE SEQUENCE</scope>
</reference>
<evidence type="ECO:0000313" key="2">
    <source>
        <dbReference type="EMBL" id="CAD8071429.1"/>
    </source>
</evidence>
<dbReference type="Proteomes" id="UP000692954">
    <property type="component" value="Unassembled WGS sequence"/>
</dbReference>
<dbReference type="OrthoDB" id="301877at2759"/>
<organism evidence="2 3">
    <name type="scientific">Paramecium sonneborni</name>
    <dbReference type="NCBI Taxonomy" id="65129"/>
    <lineage>
        <taxon>Eukaryota</taxon>
        <taxon>Sar</taxon>
        <taxon>Alveolata</taxon>
        <taxon>Ciliophora</taxon>
        <taxon>Intramacronucleata</taxon>
        <taxon>Oligohymenophorea</taxon>
        <taxon>Peniculida</taxon>
        <taxon>Parameciidae</taxon>
        <taxon>Paramecium</taxon>
    </lineage>
</organism>
<gene>
    <name evidence="2" type="ORF">PSON_ATCC_30995.1.T0280055</name>
</gene>
<keyword evidence="3" id="KW-1185">Reference proteome</keyword>
<sequence length="77" mass="8929">MGSCSSRKEFKKQTNTMVKLEEYIKNVDHNNNAHDQALVILYQSRNQRSNHLNEPVLSGFAKQFSRTTDQSQQRNST</sequence>
<feature type="compositionally biased region" description="Polar residues" evidence="1">
    <location>
        <begin position="64"/>
        <end position="77"/>
    </location>
</feature>
<comment type="caution">
    <text evidence="2">The sequence shown here is derived from an EMBL/GenBank/DDBJ whole genome shotgun (WGS) entry which is preliminary data.</text>
</comment>
<evidence type="ECO:0000256" key="1">
    <source>
        <dbReference type="SAM" id="MobiDB-lite"/>
    </source>
</evidence>
<proteinExistence type="predicted"/>
<dbReference type="EMBL" id="CAJJDN010000028">
    <property type="protein sequence ID" value="CAD8071429.1"/>
    <property type="molecule type" value="Genomic_DNA"/>
</dbReference>
<evidence type="ECO:0000313" key="3">
    <source>
        <dbReference type="Proteomes" id="UP000692954"/>
    </source>
</evidence>
<feature type="region of interest" description="Disordered" evidence="1">
    <location>
        <begin position="56"/>
        <end position="77"/>
    </location>
</feature>